<dbReference type="Proteomes" id="UP000321533">
    <property type="component" value="Chromosome"/>
</dbReference>
<feature type="binding site" description="covalent" evidence="6">
    <location>
        <position position="935"/>
    </location>
    <ligand>
        <name>heme c</name>
        <dbReference type="ChEBI" id="CHEBI:61717"/>
    </ligand>
</feature>
<dbReference type="InterPro" id="IPR011041">
    <property type="entry name" value="Quinoprot_gluc/sorb_DH_b-prop"/>
</dbReference>
<dbReference type="Pfam" id="PF18911">
    <property type="entry name" value="PKD_4"/>
    <property type="match status" value="1"/>
</dbReference>
<dbReference type="PANTHER" id="PTHR40469">
    <property type="entry name" value="SECRETED GLYCOSYL HYDROLASE"/>
    <property type="match status" value="1"/>
</dbReference>
<dbReference type="Gene3D" id="2.120.10.30">
    <property type="entry name" value="TolB, C-terminal domain"/>
    <property type="match status" value="1"/>
</dbReference>
<dbReference type="InterPro" id="IPR036909">
    <property type="entry name" value="Cyt_c-like_dom_sf"/>
</dbReference>
<dbReference type="InterPro" id="IPR022409">
    <property type="entry name" value="PKD/Chitinase_dom"/>
</dbReference>
<sequence length="1247" mass="137248">MQPKHTVIKTVYTFIIALLTMCFTNTLSAQTQRVLVFYKTAGFRHASIDAGKKALTQMATEKGFAIDFTEDATQFTTNNLKKYNAVVFLSTTGDVLNNDQQQEFERYIQAGGGYLGIHAAADCEYDWPWYGRLVGAWFLDHPMPNNIQKGKYYVVDKNNAATAGMPDTFERTDEFYSFKNIDPSIHVLVKIDEASYKGGKNGDNHPMSWYHDFDGGRAFYTNMGHTDETFMEPLFLNHLWAGLHYVMGGDAPTALDYSKAKPEENRFSKVVLEEKLNEPMELSVLNDGRVLFIERHGAVKLYNIKTKQLKTIATIPVSTKYTDKDGKTSEAEDGLLGLNKDPDFAMNHWIYLYYSDPAKSRNILTRYTLKGDALDLSSKKVILEVATQREQCCHTGGSITFDAQGNLYLSTGDNTSPRATVYAPIDEREGRSPWDAQKSAANTNDLRGKILRIKPQPDGTYTIPDGNLFPKGEAQTRPEIFVMGNRNPFRISVDKESGFLYWGEVGPDSNNPDSLKGPAAQDEMNQARKAGNFGWPYFVGDNKAYNHFDFASNTSGPKFDPEKPINNSPNSSGLKELPPAQKAFIWYPYAESKEFPLVGTGGRTAMAGPVFHSDEFKTAQRAFPKYYDGKLLIYEWMRGWIMAVTMDKQSNYVSMERFMPSYKFSNPMDMEFAANGDLYMLEYGSGWFTANDDARLIRIEYNGGNRNPSIQIAEDKMAGSIPFNASLTSKGTKDADGDTLTYSWKVTSKNGFSKTINEPDAKLTFAKAGVYKATLTVKDNKGGVSTQSMELTAGNEPPVVSFDIGKSNKSFYVPNKTYNYKVDVKDKEDGSTANGKIKPSAVIVNIDYLAEGFDKAEIIQGHRTAEQAAAAPNVSKGLKLITASDCRSCHADYKKSIGPAYYAVSVKYKASSAAVEKLTKKIISGGKGVWGDVPMAAHPNLSAEDAAEMIKYILSLSQPKPKVKSLPAQGTYTTKQPAGDKGQGVYIFRAAYTDHGANGLPGVASEETFTLRNPNINPSKYDEVVDATKMSYGGNNFVIPSKTGSYISLKQIDLTGISSIEITAMAPKAQLNAEGGTIELHTDAPNGKLLGKTPFIGDAGGGFGGGGKPVSLPVAPTEGMHDIYLVFKNPNAKQGASLMVVLNTSFKTADSTTNQNVQAAVPKADLNDYVGKYKMTNLPFPYIEVTVQDGKLMMKAGEQGGEITQMDEADKFDAGGKATLLFIRDEKDKVNKVQMEAMNFKFEGVKE</sequence>
<dbReference type="GO" id="GO:0005506">
    <property type="term" value="F:iron ion binding"/>
    <property type="evidence" value="ECO:0007669"/>
    <property type="project" value="InterPro"/>
</dbReference>
<evidence type="ECO:0000256" key="3">
    <source>
        <dbReference type="ARBA" id="ARBA00022723"/>
    </source>
</evidence>
<dbReference type="PANTHER" id="PTHR40469:SF2">
    <property type="entry name" value="GALACTOSE-BINDING DOMAIN-LIKE SUPERFAMILY PROTEIN"/>
    <property type="match status" value="1"/>
</dbReference>
<evidence type="ECO:0000256" key="1">
    <source>
        <dbReference type="ARBA" id="ARBA00022448"/>
    </source>
</evidence>
<evidence type="ECO:0000256" key="4">
    <source>
        <dbReference type="ARBA" id="ARBA00022982"/>
    </source>
</evidence>
<dbReference type="InterPro" id="IPR005084">
    <property type="entry name" value="CBM6"/>
</dbReference>
<feature type="domain" description="PKD" evidence="7">
    <location>
        <begin position="737"/>
        <end position="792"/>
    </location>
</feature>
<dbReference type="GO" id="GO:0030246">
    <property type="term" value="F:carbohydrate binding"/>
    <property type="evidence" value="ECO:0007669"/>
    <property type="project" value="InterPro"/>
</dbReference>
<dbReference type="InterPro" id="IPR011042">
    <property type="entry name" value="6-blade_b-propeller_TolB-like"/>
</dbReference>
<dbReference type="Pfam" id="PF00034">
    <property type="entry name" value="Cytochrom_C"/>
    <property type="match status" value="1"/>
</dbReference>
<dbReference type="Pfam" id="PF07995">
    <property type="entry name" value="GSDH"/>
    <property type="match status" value="1"/>
</dbReference>
<evidence type="ECO:0000256" key="6">
    <source>
        <dbReference type="PIRSR" id="PIRSR602324-1"/>
    </source>
</evidence>
<evidence type="ECO:0000259" key="7">
    <source>
        <dbReference type="PROSITE" id="PS50093"/>
    </source>
</evidence>
<dbReference type="CDD" id="cd00146">
    <property type="entry name" value="PKD"/>
    <property type="match status" value="1"/>
</dbReference>
<dbReference type="Pfam" id="PF03422">
    <property type="entry name" value="CBM_6"/>
    <property type="match status" value="1"/>
</dbReference>
<dbReference type="PROSITE" id="PS51007">
    <property type="entry name" value="CYTC"/>
    <property type="match status" value="1"/>
</dbReference>
<dbReference type="InterPro" id="IPR000601">
    <property type="entry name" value="PKD_dom"/>
</dbReference>
<dbReference type="Gene3D" id="2.60.120.260">
    <property type="entry name" value="Galactose-binding domain-like"/>
    <property type="match status" value="1"/>
</dbReference>
<evidence type="ECO:0000259" key="8">
    <source>
        <dbReference type="PROSITE" id="PS51007"/>
    </source>
</evidence>
<dbReference type="OrthoDB" id="9816308at2"/>
<keyword evidence="10" id="KW-1185">Reference proteome</keyword>
<dbReference type="PRINTS" id="PR00606">
    <property type="entry name" value="CYTCHROMECID"/>
</dbReference>
<dbReference type="InterPro" id="IPR029010">
    <property type="entry name" value="ThuA-like"/>
</dbReference>
<keyword evidence="1" id="KW-0813">Transport</keyword>
<dbReference type="SUPFAM" id="SSF52317">
    <property type="entry name" value="Class I glutamine amidotransferase-like"/>
    <property type="match status" value="1"/>
</dbReference>
<dbReference type="SUPFAM" id="SSF50952">
    <property type="entry name" value="Soluble quinoprotein glucose dehydrogenase"/>
    <property type="match status" value="1"/>
</dbReference>
<dbReference type="Gene3D" id="2.60.40.10">
    <property type="entry name" value="Immunoglobulins"/>
    <property type="match status" value="1"/>
</dbReference>
<dbReference type="KEGG" id="pgin:FRZ67_21915"/>
<gene>
    <name evidence="9" type="ORF">FRZ67_21915</name>
</gene>
<feature type="binding site" description="covalent" evidence="6">
    <location>
        <position position="890"/>
    </location>
    <ligand>
        <name>heme c</name>
        <dbReference type="ChEBI" id="CHEBI:61717"/>
    </ligand>
</feature>
<protein>
    <submittedName>
        <fullName evidence="9">Carbohydrate-binding protein</fullName>
    </submittedName>
</protein>
<dbReference type="Pfam" id="PF06283">
    <property type="entry name" value="ThuA"/>
    <property type="match status" value="1"/>
</dbReference>
<keyword evidence="4" id="KW-0249">Electron transport</keyword>
<keyword evidence="5 6" id="KW-0408">Iron</keyword>
<dbReference type="InterPro" id="IPR009056">
    <property type="entry name" value="Cyt_c-like_dom"/>
</dbReference>
<feature type="domain" description="Cytochrome c" evidence="8">
    <location>
        <begin position="872"/>
        <end position="957"/>
    </location>
</feature>
<evidence type="ECO:0000313" key="10">
    <source>
        <dbReference type="Proteomes" id="UP000321533"/>
    </source>
</evidence>
<dbReference type="InterPro" id="IPR029062">
    <property type="entry name" value="Class_I_gatase-like"/>
</dbReference>
<dbReference type="InterPro" id="IPR013783">
    <property type="entry name" value="Ig-like_fold"/>
</dbReference>
<evidence type="ECO:0000256" key="2">
    <source>
        <dbReference type="ARBA" id="ARBA00022617"/>
    </source>
</evidence>
<dbReference type="EMBL" id="CP042435">
    <property type="protein sequence ID" value="QEC69826.1"/>
    <property type="molecule type" value="Genomic_DNA"/>
</dbReference>
<dbReference type="SMART" id="SM00089">
    <property type="entry name" value="PKD"/>
    <property type="match status" value="1"/>
</dbReference>
<dbReference type="InterPro" id="IPR035986">
    <property type="entry name" value="PKD_dom_sf"/>
</dbReference>
<evidence type="ECO:0000313" key="9">
    <source>
        <dbReference type="EMBL" id="QEC69826.1"/>
    </source>
</evidence>
<accession>A0A5B8VGY1</accession>
<keyword evidence="2 6" id="KW-0349">Heme</keyword>
<dbReference type="GO" id="GO:0009055">
    <property type="term" value="F:electron transfer activity"/>
    <property type="evidence" value="ECO:0007669"/>
    <property type="project" value="InterPro"/>
</dbReference>
<dbReference type="CDD" id="cd04084">
    <property type="entry name" value="CBM6_xylanase-like"/>
    <property type="match status" value="1"/>
</dbReference>
<comment type="PTM">
    <text evidence="6">Binds 1 heme c group covalently per subunit.</text>
</comment>
<dbReference type="AlphaFoldDB" id="A0A5B8VGY1"/>
<dbReference type="InterPro" id="IPR002324">
    <property type="entry name" value="Cyt_c_ID"/>
</dbReference>
<dbReference type="PROSITE" id="PS50093">
    <property type="entry name" value="PKD"/>
    <property type="match status" value="1"/>
</dbReference>
<proteinExistence type="predicted"/>
<keyword evidence="3 6" id="KW-0479">Metal-binding</keyword>
<dbReference type="InterPro" id="IPR012938">
    <property type="entry name" value="Glc/Sorbosone_DH"/>
</dbReference>
<dbReference type="SUPFAM" id="SSF46626">
    <property type="entry name" value="Cytochrome c"/>
    <property type="match status" value="1"/>
</dbReference>
<dbReference type="Gene3D" id="1.10.760.10">
    <property type="entry name" value="Cytochrome c-like domain"/>
    <property type="match status" value="1"/>
</dbReference>
<reference evidence="9 10" key="1">
    <citation type="journal article" date="2016" name="Int. J. Syst. Evol. Microbiol.">
        <title>Panacibacter ginsenosidivorans gen. nov., sp. nov., with ginsenoside converting activity isolated from soil of a ginseng field.</title>
        <authorList>
            <person name="Siddiqi M.Z."/>
            <person name="Muhammad Shafi S."/>
            <person name="Choi K.D."/>
            <person name="Im W.T."/>
        </authorList>
    </citation>
    <scope>NUCLEOTIDE SEQUENCE [LARGE SCALE GENOMIC DNA]</scope>
    <source>
        <strain evidence="9 10">Gsoil1550</strain>
    </source>
</reference>
<feature type="binding site" description="covalent" evidence="6">
    <location>
        <position position="886"/>
    </location>
    <ligand>
        <name>heme c</name>
        <dbReference type="ChEBI" id="CHEBI:61717"/>
    </ligand>
</feature>
<organism evidence="9 10">
    <name type="scientific">Panacibacter ginsenosidivorans</name>
    <dbReference type="NCBI Taxonomy" id="1813871"/>
    <lineage>
        <taxon>Bacteria</taxon>
        <taxon>Pseudomonadati</taxon>
        <taxon>Bacteroidota</taxon>
        <taxon>Chitinophagia</taxon>
        <taxon>Chitinophagales</taxon>
        <taxon>Chitinophagaceae</taxon>
        <taxon>Panacibacter</taxon>
    </lineage>
</organism>
<dbReference type="GO" id="GO:0020037">
    <property type="term" value="F:heme binding"/>
    <property type="evidence" value="ECO:0007669"/>
    <property type="project" value="InterPro"/>
</dbReference>
<dbReference type="Gene3D" id="3.40.50.880">
    <property type="match status" value="1"/>
</dbReference>
<dbReference type="SUPFAM" id="SSF49299">
    <property type="entry name" value="PKD domain"/>
    <property type="match status" value="1"/>
</dbReference>
<dbReference type="RefSeq" id="WP_147192702.1">
    <property type="nucleotide sequence ID" value="NZ_CP042435.1"/>
</dbReference>
<evidence type="ECO:0000256" key="5">
    <source>
        <dbReference type="ARBA" id="ARBA00023004"/>
    </source>
</evidence>
<name>A0A5B8VGY1_9BACT</name>